<feature type="transmembrane region" description="Helical" evidence="6">
    <location>
        <begin position="67"/>
        <end position="90"/>
    </location>
</feature>
<dbReference type="GO" id="GO:0043195">
    <property type="term" value="C:terminal bouton"/>
    <property type="evidence" value="ECO:0007669"/>
    <property type="project" value="TreeGrafter"/>
</dbReference>
<feature type="transmembrane region" description="Helical" evidence="6">
    <location>
        <begin position="186"/>
        <end position="208"/>
    </location>
</feature>
<accession>A0A2P1DV96</accession>
<dbReference type="PANTHER" id="PTHR23506:SF23">
    <property type="entry name" value="GH10249P"/>
    <property type="match status" value="1"/>
</dbReference>
<reference evidence="8" key="1">
    <citation type="journal article" date="2018" name="Nature">
        <title>Convergent evolution of bilaterian nerve cords.</title>
        <authorList>
            <person name="Martin-Duran J.M."/>
            <person name="Pang K."/>
            <person name="Borve A."/>
            <person name="Le H.S."/>
            <person name="Furu A."/>
            <person name="Cannon J.T."/>
            <person name="Jondelius U."/>
            <person name="Hejnol A."/>
        </authorList>
    </citation>
    <scope>NUCLEOTIDE SEQUENCE</scope>
</reference>
<proteinExistence type="evidence at transcript level"/>
<dbReference type="InterPro" id="IPR020846">
    <property type="entry name" value="MFS_dom"/>
</dbReference>
<sequence length="537" mass="58202">MYYQSTHGPVPDTDQHLDDSSFVHVDCAPFPPPPEYSGGISFGGMPSLDCSCWSPQFWSEVRSSKRLLIFIVFIALLLDNMLLTSVVPIIPDYLYKLEHPDGPIQAPQPPLAQQPFYVNESVEYTDYFSPGADQSKPGPPSAHYSSSSAYADELNKENIRVGLLFASKALVQLVTNPFVGILTNKVGFSLPMFVGFVILILSTVMFAFGESYSVLMVARSLQGIGSSCSSVAGMGMLAERFPDDEERGNAMGVALGGLAMGVLIGPPFGGFMYQFVGKPAPFLVLAAVALLDGTLQLIVLRPGMKTEHQPRGTPLTTLLKDPYILIAAGSITFANMAIALLEPTLPIWMMENMNSEKWQLGAAFLPASVSYLISTNINGPLTTKVGRWISSLIGMVIVGICMMLYPLASTMNGLIIPGFGLGFAIGMVDASMMPMMGYLVDLRHVSVYGSVYAIADVAFCVGYAVGPAMSGYIVEGIGFPWLVRIIAIVNILFAPLLYYLKEPPTGKEETQNLIETNEDQYAGKYRRADGYATLEEE</sequence>
<feature type="transmembrane region" description="Helical" evidence="6">
    <location>
        <begin position="250"/>
        <end position="276"/>
    </location>
</feature>
<evidence type="ECO:0000256" key="2">
    <source>
        <dbReference type="ARBA" id="ARBA00022448"/>
    </source>
</evidence>
<dbReference type="SUPFAM" id="SSF103473">
    <property type="entry name" value="MFS general substrate transporter"/>
    <property type="match status" value="1"/>
</dbReference>
<dbReference type="GO" id="GO:0030672">
    <property type="term" value="C:synaptic vesicle membrane"/>
    <property type="evidence" value="ECO:0007669"/>
    <property type="project" value="TreeGrafter"/>
</dbReference>
<dbReference type="AlphaFoldDB" id="A0A2P1DV96"/>
<evidence type="ECO:0000256" key="1">
    <source>
        <dbReference type="ARBA" id="ARBA00004141"/>
    </source>
</evidence>
<feature type="transmembrane region" description="Helical" evidence="6">
    <location>
        <begin position="322"/>
        <end position="341"/>
    </location>
</feature>
<dbReference type="InterPro" id="IPR050930">
    <property type="entry name" value="MFS_Vesicular_Transporter"/>
</dbReference>
<feature type="transmembrane region" description="Helical" evidence="6">
    <location>
        <begin position="282"/>
        <end position="301"/>
    </location>
</feature>
<protein>
    <submittedName>
        <fullName evidence="8">Synaptic vesicular amine transporter</fullName>
    </submittedName>
</protein>
<evidence type="ECO:0000256" key="5">
    <source>
        <dbReference type="ARBA" id="ARBA00023136"/>
    </source>
</evidence>
<feature type="transmembrane region" description="Helical" evidence="6">
    <location>
        <begin position="414"/>
        <end position="433"/>
    </location>
</feature>
<dbReference type="Gene3D" id="1.20.1250.20">
    <property type="entry name" value="MFS general substrate transporter like domains"/>
    <property type="match status" value="1"/>
</dbReference>
<comment type="subcellular location">
    <subcellularLocation>
        <location evidence="1">Membrane</location>
        <topology evidence="1">Multi-pass membrane protein</topology>
    </subcellularLocation>
</comment>
<feature type="domain" description="Major facilitator superfamily (MFS) profile" evidence="7">
    <location>
        <begin position="68"/>
        <end position="502"/>
    </location>
</feature>
<dbReference type="Pfam" id="PF07690">
    <property type="entry name" value="MFS_1"/>
    <property type="match status" value="1"/>
</dbReference>
<dbReference type="CDD" id="cd17384">
    <property type="entry name" value="MFS_SLC18A1_2_VAT1_2"/>
    <property type="match status" value="1"/>
</dbReference>
<evidence type="ECO:0000256" key="3">
    <source>
        <dbReference type="ARBA" id="ARBA00022692"/>
    </source>
</evidence>
<dbReference type="FunFam" id="1.20.1250.20:FF:000145">
    <property type="entry name" value="Chromaffin granule amine transporter"/>
    <property type="match status" value="1"/>
</dbReference>
<keyword evidence="2" id="KW-0813">Transport</keyword>
<dbReference type="PROSITE" id="PS50850">
    <property type="entry name" value="MFS"/>
    <property type="match status" value="1"/>
</dbReference>
<feature type="transmembrane region" description="Helical" evidence="6">
    <location>
        <begin position="388"/>
        <end position="408"/>
    </location>
</feature>
<evidence type="ECO:0000259" key="7">
    <source>
        <dbReference type="PROSITE" id="PS50850"/>
    </source>
</evidence>
<name>A0A2P1DV96_ISOPU</name>
<evidence type="ECO:0000313" key="8">
    <source>
        <dbReference type="EMBL" id="AVK72315.1"/>
    </source>
</evidence>
<dbReference type="GO" id="GO:0015842">
    <property type="term" value="P:aminergic neurotransmitter loading into synaptic vesicle"/>
    <property type="evidence" value="ECO:0007669"/>
    <property type="project" value="TreeGrafter"/>
</dbReference>
<keyword evidence="4 6" id="KW-1133">Transmembrane helix</keyword>
<feature type="transmembrane region" description="Helical" evidence="6">
    <location>
        <begin position="478"/>
        <end position="500"/>
    </location>
</feature>
<feature type="transmembrane region" description="Helical" evidence="6">
    <location>
        <begin position="445"/>
        <end position="466"/>
    </location>
</feature>
<keyword evidence="5 6" id="KW-0472">Membrane</keyword>
<feature type="transmembrane region" description="Helical" evidence="6">
    <location>
        <begin position="361"/>
        <end position="381"/>
    </location>
</feature>
<dbReference type="InterPro" id="IPR036259">
    <property type="entry name" value="MFS_trans_sf"/>
</dbReference>
<dbReference type="GO" id="GO:0005335">
    <property type="term" value="F:serotonin:sodium:chloride symporter activity"/>
    <property type="evidence" value="ECO:0007669"/>
    <property type="project" value="TreeGrafter"/>
</dbReference>
<dbReference type="EMBL" id="KY709764">
    <property type="protein sequence ID" value="AVK72315.1"/>
    <property type="molecule type" value="mRNA"/>
</dbReference>
<evidence type="ECO:0000256" key="4">
    <source>
        <dbReference type="ARBA" id="ARBA00022989"/>
    </source>
</evidence>
<organism evidence="8">
    <name type="scientific">Isodiametra pulchra</name>
    <name type="common">Acoelomorph flatworm</name>
    <name type="synonym">Convoluta pulchra</name>
    <dbReference type="NCBI Taxonomy" id="504439"/>
    <lineage>
        <taxon>Eukaryota</taxon>
        <taxon>Metazoa</taxon>
        <taxon>Xenacoelomorpha</taxon>
        <taxon>Acoelomorpha</taxon>
        <taxon>Acoela</taxon>
        <taxon>Isodiametridae</taxon>
        <taxon>Isodiametra</taxon>
    </lineage>
</organism>
<evidence type="ECO:0000256" key="6">
    <source>
        <dbReference type="SAM" id="Phobius"/>
    </source>
</evidence>
<dbReference type="PANTHER" id="PTHR23506">
    <property type="entry name" value="GH10249P"/>
    <property type="match status" value="1"/>
</dbReference>
<keyword evidence="3 6" id="KW-0812">Transmembrane</keyword>
<dbReference type="InterPro" id="IPR011701">
    <property type="entry name" value="MFS"/>
</dbReference>